<protein>
    <submittedName>
        <fullName evidence="2">Uncharacterized protein</fullName>
    </submittedName>
</protein>
<dbReference type="Proteomes" id="UP000092445">
    <property type="component" value="Unassembled WGS sequence"/>
</dbReference>
<reference evidence="2" key="2">
    <citation type="submission" date="2020-05" db="UniProtKB">
        <authorList>
            <consortium name="EnsemblMetazoa"/>
        </authorList>
    </citation>
    <scope>IDENTIFICATION</scope>
    <source>
        <strain evidence="2">IAEA</strain>
    </source>
</reference>
<proteinExistence type="predicted"/>
<keyword evidence="1" id="KW-1133">Transmembrane helix</keyword>
<feature type="transmembrane region" description="Helical" evidence="1">
    <location>
        <begin position="46"/>
        <end position="70"/>
    </location>
</feature>
<dbReference type="VEuPathDB" id="VectorBase:GPAI011934"/>
<sequence>MNGNNLKSKPIDSNNSFLALALQSLPFTSFVTINKAANFSVSLLVAFNMAAHFLMVSAVSVSPSVFAISLSKI</sequence>
<name>A0A1A9ZE84_GLOPL</name>
<evidence type="ECO:0000313" key="2">
    <source>
        <dbReference type="EnsemblMetazoa" id="GPAI011934-PA"/>
    </source>
</evidence>
<keyword evidence="3" id="KW-1185">Reference proteome</keyword>
<keyword evidence="1" id="KW-0812">Transmembrane</keyword>
<reference evidence="3" key="1">
    <citation type="submission" date="2014-03" db="EMBL/GenBank/DDBJ databases">
        <authorList>
            <person name="Aksoy S."/>
            <person name="Warren W."/>
            <person name="Wilson R.K."/>
        </authorList>
    </citation>
    <scope>NUCLEOTIDE SEQUENCE [LARGE SCALE GENOMIC DNA]</scope>
    <source>
        <strain evidence="3">IAEA</strain>
    </source>
</reference>
<dbReference type="AlphaFoldDB" id="A0A1A9ZE84"/>
<evidence type="ECO:0000256" key="1">
    <source>
        <dbReference type="SAM" id="Phobius"/>
    </source>
</evidence>
<evidence type="ECO:0000313" key="3">
    <source>
        <dbReference type="Proteomes" id="UP000092445"/>
    </source>
</evidence>
<dbReference type="EnsemblMetazoa" id="GPAI011934-RA">
    <property type="protein sequence ID" value="GPAI011934-PA"/>
    <property type="gene ID" value="GPAI011934"/>
</dbReference>
<keyword evidence="1" id="KW-0472">Membrane</keyword>
<accession>A0A1A9ZE84</accession>
<organism evidence="2 3">
    <name type="scientific">Glossina pallidipes</name>
    <name type="common">Tsetse fly</name>
    <dbReference type="NCBI Taxonomy" id="7398"/>
    <lineage>
        <taxon>Eukaryota</taxon>
        <taxon>Metazoa</taxon>
        <taxon>Ecdysozoa</taxon>
        <taxon>Arthropoda</taxon>
        <taxon>Hexapoda</taxon>
        <taxon>Insecta</taxon>
        <taxon>Pterygota</taxon>
        <taxon>Neoptera</taxon>
        <taxon>Endopterygota</taxon>
        <taxon>Diptera</taxon>
        <taxon>Brachycera</taxon>
        <taxon>Muscomorpha</taxon>
        <taxon>Hippoboscoidea</taxon>
        <taxon>Glossinidae</taxon>
        <taxon>Glossina</taxon>
    </lineage>
</organism>